<evidence type="ECO:0000256" key="2">
    <source>
        <dbReference type="ARBA" id="ARBA00022840"/>
    </source>
</evidence>
<protein>
    <submittedName>
        <fullName evidence="4">Phosphonate transport system ATP-binding protein</fullName>
    </submittedName>
</protein>
<reference evidence="4 5" key="1">
    <citation type="submission" date="2016-10" db="EMBL/GenBank/DDBJ databases">
        <authorList>
            <person name="de Groot N.N."/>
        </authorList>
    </citation>
    <scope>NUCLEOTIDE SEQUENCE [LARGE SCALE GENOMIC DNA]</scope>
    <source>
        <strain evidence="4 5">DSM 23042</strain>
    </source>
</reference>
<dbReference type="InterPro" id="IPR015854">
    <property type="entry name" value="ABC_transpr_LolD-like"/>
</dbReference>
<evidence type="ECO:0000313" key="4">
    <source>
        <dbReference type="EMBL" id="SES24704.1"/>
    </source>
</evidence>
<proteinExistence type="predicted"/>
<dbReference type="EMBL" id="FOGU01000008">
    <property type="protein sequence ID" value="SES24704.1"/>
    <property type="molecule type" value="Genomic_DNA"/>
</dbReference>
<dbReference type="GO" id="GO:0022857">
    <property type="term" value="F:transmembrane transporter activity"/>
    <property type="evidence" value="ECO:0007669"/>
    <property type="project" value="TreeGrafter"/>
</dbReference>
<keyword evidence="5" id="KW-1185">Reference proteome</keyword>
<keyword evidence="2 4" id="KW-0067">ATP-binding</keyword>
<dbReference type="InterPro" id="IPR003439">
    <property type="entry name" value="ABC_transporter-like_ATP-bd"/>
</dbReference>
<dbReference type="Proteomes" id="UP000198885">
    <property type="component" value="Unassembled WGS sequence"/>
</dbReference>
<dbReference type="AlphaFoldDB" id="A0A1H9VT72"/>
<gene>
    <name evidence="4" type="ORF">SAMN04490244_10869</name>
</gene>
<dbReference type="PROSITE" id="PS50893">
    <property type="entry name" value="ABC_TRANSPORTER_2"/>
    <property type="match status" value="1"/>
</dbReference>
<dbReference type="GO" id="GO:0016887">
    <property type="term" value="F:ATP hydrolysis activity"/>
    <property type="evidence" value="ECO:0007669"/>
    <property type="project" value="InterPro"/>
</dbReference>
<evidence type="ECO:0000256" key="1">
    <source>
        <dbReference type="ARBA" id="ARBA00022741"/>
    </source>
</evidence>
<dbReference type="PANTHER" id="PTHR24220:SF684">
    <property type="entry name" value="FE(3+) IONS IMPORT ATP-BINDING PROTEIN FBPC"/>
    <property type="match status" value="1"/>
</dbReference>
<dbReference type="InterPro" id="IPR003593">
    <property type="entry name" value="AAA+_ATPase"/>
</dbReference>
<dbReference type="PANTHER" id="PTHR24220">
    <property type="entry name" value="IMPORT ATP-BINDING PROTEIN"/>
    <property type="match status" value="1"/>
</dbReference>
<keyword evidence="1" id="KW-0547">Nucleotide-binding</keyword>
<feature type="domain" description="ABC transporter" evidence="3">
    <location>
        <begin position="8"/>
        <end position="224"/>
    </location>
</feature>
<name>A0A1H9VT72_9RHOB</name>
<dbReference type="Gene3D" id="3.40.50.300">
    <property type="entry name" value="P-loop containing nucleotide triphosphate hydrolases"/>
    <property type="match status" value="1"/>
</dbReference>
<dbReference type="Pfam" id="PF00005">
    <property type="entry name" value="ABC_tran"/>
    <property type="match status" value="1"/>
</dbReference>
<dbReference type="GO" id="GO:0005524">
    <property type="term" value="F:ATP binding"/>
    <property type="evidence" value="ECO:0007669"/>
    <property type="project" value="UniProtKB-KW"/>
</dbReference>
<dbReference type="SMART" id="SM00382">
    <property type="entry name" value="AAA"/>
    <property type="match status" value="1"/>
</dbReference>
<organism evidence="4 5">
    <name type="scientific">Tranquillimonas rosea</name>
    <dbReference type="NCBI Taxonomy" id="641238"/>
    <lineage>
        <taxon>Bacteria</taxon>
        <taxon>Pseudomonadati</taxon>
        <taxon>Pseudomonadota</taxon>
        <taxon>Alphaproteobacteria</taxon>
        <taxon>Rhodobacterales</taxon>
        <taxon>Roseobacteraceae</taxon>
        <taxon>Tranquillimonas</taxon>
    </lineage>
</organism>
<dbReference type="GO" id="GO:0005886">
    <property type="term" value="C:plasma membrane"/>
    <property type="evidence" value="ECO:0007669"/>
    <property type="project" value="TreeGrafter"/>
</dbReference>
<dbReference type="InterPro" id="IPR027417">
    <property type="entry name" value="P-loop_NTPase"/>
</dbReference>
<evidence type="ECO:0000259" key="3">
    <source>
        <dbReference type="PROSITE" id="PS50893"/>
    </source>
</evidence>
<sequence>MDGAAPLARFAAEEIGWPGSPVLRDVSLSLRTGERIVILGRSGAGKSTLLGAIRQRLEEAGQTVALVPQEHGLVPQLSVHHNVYMGRLDAHGTLYNLANLLWPFARERARTAPWIDTVGLSGLERRAVETLSGGQRQRTALARALFRGGEVLLADEPVSAVDPAQGAGLLDALGARFPTLVLALHDRDAALRVATRIIGLREGRVMLDAAPDALGPDDLAMLYAA</sequence>
<dbReference type="OrthoDB" id="9802264at2"/>
<dbReference type="SUPFAM" id="SSF52540">
    <property type="entry name" value="P-loop containing nucleoside triphosphate hydrolases"/>
    <property type="match status" value="1"/>
</dbReference>
<dbReference type="STRING" id="641238.SAMN04490244_10869"/>
<evidence type="ECO:0000313" key="5">
    <source>
        <dbReference type="Proteomes" id="UP000198885"/>
    </source>
</evidence>
<dbReference type="RefSeq" id="WP_092694664.1">
    <property type="nucleotide sequence ID" value="NZ_FOGU01000008.1"/>
</dbReference>
<accession>A0A1H9VT72</accession>